<evidence type="ECO:0000256" key="2">
    <source>
        <dbReference type="SAM" id="Phobius"/>
    </source>
</evidence>
<dbReference type="RefSeq" id="WP_133425950.1">
    <property type="nucleotide sequence ID" value="NZ_SDLO01000004.1"/>
</dbReference>
<feature type="compositionally biased region" description="Low complexity" evidence="1">
    <location>
        <begin position="14"/>
        <end position="28"/>
    </location>
</feature>
<proteinExistence type="predicted"/>
<feature type="transmembrane region" description="Helical" evidence="2">
    <location>
        <begin position="64"/>
        <end position="85"/>
    </location>
</feature>
<evidence type="ECO:0008006" key="5">
    <source>
        <dbReference type="Google" id="ProtNLM"/>
    </source>
</evidence>
<accession>A0A4R5WLT2</accession>
<feature type="compositionally biased region" description="Low complexity" evidence="1">
    <location>
        <begin position="86"/>
        <end position="112"/>
    </location>
</feature>
<evidence type="ECO:0000256" key="1">
    <source>
        <dbReference type="SAM" id="MobiDB-lite"/>
    </source>
</evidence>
<name>A0A4R5WLT2_MYCMU</name>
<reference evidence="3 4" key="1">
    <citation type="submission" date="2019-01" db="EMBL/GenBank/DDBJ databases">
        <title>High-quality-draft genome sequences of five non-tuberculosis mycobacteriaceae isolated from a nosocomial environment.</title>
        <authorList>
            <person name="Tiago I."/>
            <person name="Alarico S."/>
            <person name="Pereira S.G."/>
            <person name="Coelho C."/>
            <person name="Maranha A."/>
            <person name="Empadinhas N."/>
        </authorList>
    </citation>
    <scope>NUCLEOTIDE SEQUENCE [LARGE SCALE GENOMIC DNA]</scope>
    <source>
        <strain evidence="3 4">24AIII</strain>
    </source>
</reference>
<evidence type="ECO:0000313" key="3">
    <source>
        <dbReference type="EMBL" id="TDK91770.1"/>
    </source>
</evidence>
<dbReference type="AlphaFoldDB" id="A0A4R5WLT2"/>
<sequence length="231" mass="23409">MTYPYPGPNPGPSGYPQQGPYGGQPVVPGYPAYGPPGYGPMPGQPMPYGYPGATPPNSGGPGKWILIAGAVVLVLVLGGVGIYALTGSSDDDQSTSASSQSSGKRKGSAGSTDPTDEATTPGSSGGGSSDEDEIRQFLASFGGGDMASISCANDRKFFGQAGGGAFGSMQIPKVAGDADSMQALDITVTGDRATVKPPGSSQVAFWLRKEGGEWKFCSTDNPVFKNLPGTR</sequence>
<evidence type="ECO:0000313" key="4">
    <source>
        <dbReference type="Proteomes" id="UP000294929"/>
    </source>
</evidence>
<feature type="region of interest" description="Disordered" evidence="1">
    <location>
        <begin position="1"/>
        <end position="28"/>
    </location>
</feature>
<keyword evidence="2" id="KW-0472">Membrane</keyword>
<dbReference type="EMBL" id="SDLO01000004">
    <property type="protein sequence ID" value="TDK91770.1"/>
    <property type="molecule type" value="Genomic_DNA"/>
</dbReference>
<gene>
    <name evidence="3" type="ORF">EUA03_05930</name>
</gene>
<comment type="caution">
    <text evidence="3">The sequence shown here is derived from an EMBL/GenBank/DDBJ whole genome shotgun (WGS) entry which is preliminary data.</text>
</comment>
<keyword evidence="2" id="KW-1133">Transmembrane helix</keyword>
<organism evidence="3 4">
    <name type="scientific">Mycolicibacterium mucogenicum</name>
    <name type="common">Mycobacterium mucogenicum</name>
    <dbReference type="NCBI Taxonomy" id="56689"/>
    <lineage>
        <taxon>Bacteria</taxon>
        <taxon>Bacillati</taxon>
        <taxon>Actinomycetota</taxon>
        <taxon>Actinomycetes</taxon>
        <taxon>Mycobacteriales</taxon>
        <taxon>Mycobacteriaceae</taxon>
        <taxon>Mycolicibacterium</taxon>
    </lineage>
</organism>
<feature type="compositionally biased region" description="Pro residues" evidence="1">
    <location>
        <begin position="1"/>
        <end position="13"/>
    </location>
</feature>
<dbReference type="Proteomes" id="UP000294929">
    <property type="component" value="Unassembled WGS sequence"/>
</dbReference>
<feature type="region of interest" description="Disordered" evidence="1">
    <location>
        <begin position="86"/>
        <end position="131"/>
    </location>
</feature>
<protein>
    <recommendedName>
        <fullName evidence="5">DUF4878 domain-containing protein</fullName>
    </recommendedName>
</protein>
<keyword evidence="2" id="KW-0812">Transmembrane</keyword>